<keyword evidence="3" id="KW-0378">Hydrolase</keyword>
<keyword evidence="2" id="KW-0645">Protease</keyword>
<dbReference type="RefSeq" id="WP_284381363.1">
    <property type="nucleotide sequence ID" value="NZ_BSNM01000014.1"/>
</dbReference>
<comment type="similarity">
    <text evidence="1">Belongs to the peptidase S49 family.</text>
</comment>
<dbReference type="Gene3D" id="3.90.226.10">
    <property type="entry name" value="2-enoyl-CoA Hydratase, Chain A, domain 1"/>
    <property type="match status" value="1"/>
</dbReference>
<reference evidence="7" key="1">
    <citation type="journal article" date="2014" name="Int. J. Syst. Evol. Microbiol.">
        <title>Complete genome sequence of Corynebacterium casei LMG S-19264T (=DSM 44701T), isolated from a smear-ripened cheese.</title>
        <authorList>
            <consortium name="US DOE Joint Genome Institute (JGI-PGF)"/>
            <person name="Walter F."/>
            <person name="Albersmeier A."/>
            <person name="Kalinowski J."/>
            <person name="Ruckert C."/>
        </authorList>
    </citation>
    <scope>NUCLEOTIDE SEQUENCE</scope>
    <source>
        <strain evidence="7">NBRC 110071</strain>
    </source>
</reference>
<feature type="transmembrane region" description="Helical" evidence="5">
    <location>
        <begin position="44"/>
        <end position="63"/>
    </location>
</feature>
<sequence>MFDDKTREAVNEVSAGNAGSKEWRLIEKMVMNLALEQKKARRWAIFKFLIVIGFMFFVFSATLQTAKLDKQMLAGNQPHTAMVEVKGPIMADSDASADILVTGLREAFESPNVKGVVLRINSPGGSPVQAGYVNDEIKRLKALHPEIPVYAVISDLSASGAYYIAVAADKIYADKASLVGSIGVTASSFGFVETIEKMGVERRTFTAGEHKGFLDPFLPVKEDEKQFWESVLKTTHNQFIGVVKEGRGDRLVDNPDLFSGLVWSGEQAIELGLVDELGSSSYVAREVIGADKIVDYTPKPDPFQEFTRRLGTSMAMYFSKALGIEAPSLR</sequence>
<keyword evidence="5" id="KW-0472">Membrane</keyword>
<dbReference type="CDD" id="cd07023">
    <property type="entry name" value="S49_Sppa_N_C"/>
    <property type="match status" value="1"/>
</dbReference>
<organism evidence="7 8">
    <name type="scientific">Litoribrevibacter albus</name>
    <dbReference type="NCBI Taxonomy" id="1473156"/>
    <lineage>
        <taxon>Bacteria</taxon>
        <taxon>Pseudomonadati</taxon>
        <taxon>Pseudomonadota</taxon>
        <taxon>Gammaproteobacteria</taxon>
        <taxon>Oceanospirillales</taxon>
        <taxon>Oceanospirillaceae</taxon>
        <taxon>Litoribrevibacter</taxon>
    </lineage>
</organism>
<evidence type="ECO:0000313" key="8">
    <source>
        <dbReference type="Proteomes" id="UP001161389"/>
    </source>
</evidence>
<dbReference type="Pfam" id="PF01343">
    <property type="entry name" value="Peptidase_S49"/>
    <property type="match status" value="1"/>
</dbReference>
<evidence type="ECO:0000256" key="1">
    <source>
        <dbReference type="ARBA" id="ARBA00008683"/>
    </source>
</evidence>
<evidence type="ECO:0000259" key="6">
    <source>
        <dbReference type="Pfam" id="PF01343"/>
    </source>
</evidence>
<dbReference type="Proteomes" id="UP001161389">
    <property type="component" value="Unassembled WGS sequence"/>
</dbReference>
<dbReference type="GO" id="GO:0006508">
    <property type="term" value="P:proteolysis"/>
    <property type="evidence" value="ECO:0007669"/>
    <property type="project" value="UniProtKB-KW"/>
</dbReference>
<dbReference type="InterPro" id="IPR004635">
    <property type="entry name" value="Pept_S49_SppA"/>
</dbReference>
<reference evidence="7" key="2">
    <citation type="submission" date="2023-01" db="EMBL/GenBank/DDBJ databases">
        <title>Draft genome sequence of Litoribrevibacter albus strain NBRC 110071.</title>
        <authorList>
            <person name="Sun Q."/>
            <person name="Mori K."/>
        </authorList>
    </citation>
    <scope>NUCLEOTIDE SEQUENCE</scope>
    <source>
        <strain evidence="7">NBRC 110071</strain>
    </source>
</reference>
<dbReference type="InterPro" id="IPR002142">
    <property type="entry name" value="Peptidase_S49"/>
</dbReference>
<feature type="domain" description="Peptidase S49" evidence="6">
    <location>
        <begin position="144"/>
        <end position="286"/>
    </location>
</feature>
<dbReference type="PANTHER" id="PTHR42987">
    <property type="entry name" value="PEPTIDASE S49"/>
    <property type="match status" value="1"/>
</dbReference>
<gene>
    <name evidence="7" type="ORF">GCM10007876_21560</name>
</gene>
<protein>
    <submittedName>
        <fullName evidence="7">Peptidase</fullName>
    </submittedName>
</protein>
<keyword evidence="5" id="KW-1133">Transmembrane helix</keyword>
<dbReference type="GO" id="GO:0008236">
    <property type="term" value="F:serine-type peptidase activity"/>
    <property type="evidence" value="ECO:0007669"/>
    <property type="project" value="UniProtKB-KW"/>
</dbReference>
<dbReference type="AlphaFoldDB" id="A0AA37W613"/>
<dbReference type="PANTHER" id="PTHR42987:SF8">
    <property type="entry name" value="PROTEINASE"/>
    <property type="match status" value="1"/>
</dbReference>
<keyword evidence="4" id="KW-0720">Serine protease</keyword>
<comment type="caution">
    <text evidence="7">The sequence shown here is derived from an EMBL/GenBank/DDBJ whole genome shotgun (WGS) entry which is preliminary data.</text>
</comment>
<dbReference type="InterPro" id="IPR029045">
    <property type="entry name" value="ClpP/crotonase-like_dom_sf"/>
</dbReference>
<accession>A0AA37W613</accession>
<dbReference type="NCBIfam" id="TIGR00706">
    <property type="entry name" value="SppA_dom"/>
    <property type="match status" value="1"/>
</dbReference>
<keyword evidence="5" id="KW-0812">Transmembrane</keyword>
<dbReference type="Gene3D" id="6.20.330.10">
    <property type="match status" value="1"/>
</dbReference>
<evidence type="ECO:0000256" key="5">
    <source>
        <dbReference type="SAM" id="Phobius"/>
    </source>
</evidence>
<evidence type="ECO:0000256" key="3">
    <source>
        <dbReference type="ARBA" id="ARBA00022801"/>
    </source>
</evidence>
<proteinExistence type="inferred from homology"/>
<dbReference type="EMBL" id="BSNM01000014">
    <property type="protein sequence ID" value="GLQ31677.1"/>
    <property type="molecule type" value="Genomic_DNA"/>
</dbReference>
<keyword evidence="8" id="KW-1185">Reference proteome</keyword>
<name>A0AA37W613_9GAMM</name>
<dbReference type="InterPro" id="IPR047272">
    <property type="entry name" value="S49_SppA_C"/>
</dbReference>
<evidence type="ECO:0000256" key="2">
    <source>
        <dbReference type="ARBA" id="ARBA00022670"/>
    </source>
</evidence>
<evidence type="ECO:0000313" key="7">
    <source>
        <dbReference type="EMBL" id="GLQ31677.1"/>
    </source>
</evidence>
<evidence type="ECO:0000256" key="4">
    <source>
        <dbReference type="ARBA" id="ARBA00022825"/>
    </source>
</evidence>
<dbReference type="SUPFAM" id="SSF52096">
    <property type="entry name" value="ClpP/crotonase"/>
    <property type="match status" value="1"/>
</dbReference>